<keyword evidence="1" id="KW-0812">Transmembrane</keyword>
<proteinExistence type="predicted"/>
<evidence type="ECO:0000313" key="3">
    <source>
        <dbReference type="Proteomes" id="UP000751190"/>
    </source>
</evidence>
<comment type="caution">
    <text evidence="2">The sequence shown here is derived from an EMBL/GenBank/DDBJ whole genome shotgun (WGS) entry which is preliminary data.</text>
</comment>
<keyword evidence="1" id="KW-0472">Membrane</keyword>
<dbReference type="AlphaFoldDB" id="A0A8J5XH64"/>
<evidence type="ECO:0000313" key="2">
    <source>
        <dbReference type="EMBL" id="KAG8462960.1"/>
    </source>
</evidence>
<sequence>MALIALRRLSRCGGGVRLLAGQTCAQQHALVGRARSTPLAPLLGGGAARGVAHGAKTSAKMQKARDLQRRLQAKRPPSNAKPATPAAWAALDAKAQAPNRTLQYVGVAATVIVVGGIAYAWSTLVDLLRKLERMRQEAVKVRVENGGVPPLATEPEPALVHGDGPASAADAPVPAELPPAVQSPTETLRAWAARAAEQLREWLERLRARSVALAGLARDRLAVAMAASCARARAVLDATVGAELRSRAGERWASARTQLSHKLKAALSEEQPDRLLQLVGGAVGALAGLTVGRAVLFGLT</sequence>
<dbReference type="Proteomes" id="UP000751190">
    <property type="component" value="Unassembled WGS sequence"/>
</dbReference>
<accession>A0A8J5XH64</accession>
<name>A0A8J5XH64_DIALT</name>
<feature type="transmembrane region" description="Helical" evidence="1">
    <location>
        <begin position="104"/>
        <end position="125"/>
    </location>
</feature>
<evidence type="ECO:0000256" key="1">
    <source>
        <dbReference type="SAM" id="Phobius"/>
    </source>
</evidence>
<organism evidence="2 3">
    <name type="scientific">Diacronema lutheri</name>
    <name type="common">Unicellular marine alga</name>
    <name type="synonym">Monochrysis lutheri</name>
    <dbReference type="NCBI Taxonomy" id="2081491"/>
    <lineage>
        <taxon>Eukaryota</taxon>
        <taxon>Haptista</taxon>
        <taxon>Haptophyta</taxon>
        <taxon>Pavlovophyceae</taxon>
        <taxon>Pavlovales</taxon>
        <taxon>Pavlovaceae</taxon>
        <taxon>Diacronema</taxon>
    </lineage>
</organism>
<keyword evidence="3" id="KW-1185">Reference proteome</keyword>
<reference evidence="2" key="1">
    <citation type="submission" date="2021-05" db="EMBL/GenBank/DDBJ databases">
        <title>The genome of the haptophyte Pavlova lutheri (Diacronema luteri, Pavlovales) - a model for lipid biosynthesis in eukaryotic algae.</title>
        <authorList>
            <person name="Hulatt C.J."/>
            <person name="Posewitz M.C."/>
        </authorList>
    </citation>
    <scope>NUCLEOTIDE SEQUENCE</scope>
    <source>
        <strain evidence="2">NIVA-4/92</strain>
    </source>
</reference>
<protein>
    <submittedName>
        <fullName evidence="2">Uncharacterized protein</fullName>
    </submittedName>
</protein>
<gene>
    <name evidence="2" type="ORF">KFE25_001733</name>
</gene>
<dbReference type="EMBL" id="JAGTXO010000018">
    <property type="protein sequence ID" value="KAG8462960.1"/>
    <property type="molecule type" value="Genomic_DNA"/>
</dbReference>
<keyword evidence="1" id="KW-1133">Transmembrane helix</keyword>